<dbReference type="EC" id="2.5.1.145" evidence="7"/>
<feature type="transmembrane region" description="Helical" evidence="7">
    <location>
        <begin position="39"/>
        <end position="59"/>
    </location>
</feature>
<feature type="transmembrane region" description="Helical" evidence="7">
    <location>
        <begin position="232"/>
        <end position="248"/>
    </location>
</feature>
<feature type="transmembrane region" description="Helical" evidence="7">
    <location>
        <begin position="121"/>
        <end position="142"/>
    </location>
</feature>
<evidence type="ECO:0000256" key="2">
    <source>
        <dbReference type="ARBA" id="ARBA00022475"/>
    </source>
</evidence>
<dbReference type="PANTHER" id="PTHR30589">
    <property type="entry name" value="PROLIPOPROTEIN DIACYLGLYCERYL TRANSFERASE"/>
    <property type="match status" value="1"/>
</dbReference>
<evidence type="ECO:0000256" key="7">
    <source>
        <dbReference type="HAMAP-Rule" id="MF_01147"/>
    </source>
</evidence>
<evidence type="ECO:0000256" key="1">
    <source>
        <dbReference type="ARBA" id="ARBA00007150"/>
    </source>
</evidence>
<dbReference type="NCBIfam" id="TIGR00544">
    <property type="entry name" value="lgt"/>
    <property type="match status" value="1"/>
</dbReference>
<dbReference type="HAMAP" id="MF_01147">
    <property type="entry name" value="Lgt"/>
    <property type="match status" value="1"/>
</dbReference>
<gene>
    <name evidence="7" type="primary">lgt</name>
    <name evidence="8" type="ORF">AsAng_0032070</name>
</gene>
<dbReference type="GO" id="GO:0005886">
    <property type="term" value="C:plasma membrane"/>
    <property type="evidence" value="ECO:0007669"/>
    <property type="project" value="UniProtKB-SubCell"/>
</dbReference>
<dbReference type="KEGG" id="aup:AsAng_0032070"/>
<comment type="function">
    <text evidence="7">Catalyzes the transfer of the diacylglyceryl group from phosphatidylglycerol to the sulfhydryl group of the N-terminal cysteine of a prolipoprotein, the first step in the formation of mature lipoproteins.</text>
</comment>
<comment type="subcellular location">
    <subcellularLocation>
        <location evidence="7">Cell membrane</location>
        <topology evidence="7">Multi-pass membrane protein</topology>
    </subcellularLocation>
</comment>
<feature type="transmembrane region" description="Helical" evidence="7">
    <location>
        <begin position="7"/>
        <end position="27"/>
    </location>
</feature>
<feature type="transmembrane region" description="Helical" evidence="7">
    <location>
        <begin position="268"/>
        <end position="285"/>
    </location>
</feature>
<evidence type="ECO:0000256" key="6">
    <source>
        <dbReference type="ARBA" id="ARBA00023136"/>
    </source>
</evidence>
<dbReference type="GO" id="GO:0008961">
    <property type="term" value="F:phosphatidylglycerol-prolipoprotein diacylglyceryl transferase activity"/>
    <property type="evidence" value="ECO:0007669"/>
    <property type="project" value="UniProtKB-UniRule"/>
</dbReference>
<sequence>MFNVGQIALLGSSITIKYQSMFTAIIWNPDPIITEIGSFALRWYSLLFATGFIISFFILRRLFEEESISLEVLDKMLLYSVVGTILGARVGNCLFYDFEYFSQHPLEILLPFKFSPSFEFTGYRGLASHGAMLGLLVAYWLLSRKTGQSILWFLDKGAIVGGLCLACIRMGNFMNSEIVGAPTDAAWAFIFPRVDDIPRHPVQLYGFVVYLSLFLFMLQYNKRKKGLVKDGHIFGVFLLILGCLRFSMEFIKKHYVLDPDSWLNMAQFLSLPMIILGAILAWVTLNRASDLTN</sequence>
<dbReference type="GO" id="GO:0042158">
    <property type="term" value="P:lipoprotein biosynthetic process"/>
    <property type="evidence" value="ECO:0007669"/>
    <property type="project" value="UniProtKB-UniRule"/>
</dbReference>
<reference evidence="8" key="1">
    <citation type="submission" date="2022-09" db="EMBL/GenBank/DDBJ databases">
        <title>Aureispira anguillicida sp. nov., isolated from Leptocephalus of Japanese eel Anguilla japonica.</title>
        <authorList>
            <person name="Yuasa K."/>
            <person name="Mekata T."/>
            <person name="Ikunari K."/>
        </authorList>
    </citation>
    <scope>NUCLEOTIDE SEQUENCE</scope>
    <source>
        <strain evidence="8">EL160426</strain>
    </source>
</reference>
<keyword evidence="3 7" id="KW-0808">Transferase</keyword>
<feature type="transmembrane region" description="Helical" evidence="7">
    <location>
        <begin position="202"/>
        <end position="220"/>
    </location>
</feature>
<dbReference type="AlphaFoldDB" id="A0A915YGA5"/>
<evidence type="ECO:0000256" key="3">
    <source>
        <dbReference type="ARBA" id="ARBA00022679"/>
    </source>
</evidence>
<comment type="pathway">
    <text evidence="7">Protein modification; lipoprotein biosynthesis (diacylglyceryl transfer).</text>
</comment>
<evidence type="ECO:0000256" key="5">
    <source>
        <dbReference type="ARBA" id="ARBA00022989"/>
    </source>
</evidence>
<evidence type="ECO:0000256" key="4">
    <source>
        <dbReference type="ARBA" id="ARBA00022692"/>
    </source>
</evidence>
<proteinExistence type="inferred from homology"/>
<dbReference type="InterPro" id="IPR001640">
    <property type="entry name" value="Lgt"/>
</dbReference>
<keyword evidence="5 7" id="KW-1133">Transmembrane helix</keyword>
<keyword evidence="4 7" id="KW-0812">Transmembrane</keyword>
<dbReference type="Proteomes" id="UP001060919">
    <property type="component" value="Chromosome"/>
</dbReference>
<feature type="transmembrane region" description="Helical" evidence="7">
    <location>
        <begin position="79"/>
        <end position="101"/>
    </location>
</feature>
<dbReference type="EMBL" id="AP026867">
    <property type="protein sequence ID" value="BDS12484.1"/>
    <property type="molecule type" value="Genomic_DNA"/>
</dbReference>
<dbReference type="PANTHER" id="PTHR30589:SF0">
    <property type="entry name" value="PHOSPHATIDYLGLYCEROL--PROLIPOPROTEIN DIACYLGLYCERYL TRANSFERASE"/>
    <property type="match status" value="1"/>
</dbReference>
<keyword evidence="9" id="KW-1185">Reference proteome</keyword>
<feature type="transmembrane region" description="Helical" evidence="7">
    <location>
        <begin position="149"/>
        <end position="171"/>
    </location>
</feature>
<feature type="binding site" evidence="7">
    <location>
        <position position="169"/>
    </location>
    <ligand>
        <name>a 1,2-diacyl-sn-glycero-3-phospho-(1'-sn-glycerol)</name>
        <dbReference type="ChEBI" id="CHEBI:64716"/>
    </ligand>
</feature>
<keyword evidence="2 7" id="KW-1003">Cell membrane</keyword>
<evidence type="ECO:0000313" key="8">
    <source>
        <dbReference type="EMBL" id="BDS12484.1"/>
    </source>
</evidence>
<dbReference type="Pfam" id="PF01790">
    <property type="entry name" value="LGT"/>
    <property type="match status" value="1"/>
</dbReference>
<comment type="catalytic activity">
    <reaction evidence="7">
        <text>L-cysteinyl-[prolipoprotein] + a 1,2-diacyl-sn-glycero-3-phospho-(1'-sn-glycerol) = an S-1,2-diacyl-sn-glyceryl-L-cysteinyl-[prolipoprotein] + sn-glycerol 1-phosphate + H(+)</text>
        <dbReference type="Rhea" id="RHEA:56712"/>
        <dbReference type="Rhea" id="RHEA-COMP:14679"/>
        <dbReference type="Rhea" id="RHEA-COMP:14680"/>
        <dbReference type="ChEBI" id="CHEBI:15378"/>
        <dbReference type="ChEBI" id="CHEBI:29950"/>
        <dbReference type="ChEBI" id="CHEBI:57685"/>
        <dbReference type="ChEBI" id="CHEBI:64716"/>
        <dbReference type="ChEBI" id="CHEBI:140658"/>
        <dbReference type="EC" id="2.5.1.145"/>
    </reaction>
</comment>
<keyword evidence="6 7" id="KW-0472">Membrane</keyword>
<name>A0A915YGA5_9BACT</name>
<accession>A0A915YGA5</accession>
<organism evidence="8 9">
    <name type="scientific">Aureispira anguillae</name>
    <dbReference type="NCBI Taxonomy" id="2864201"/>
    <lineage>
        <taxon>Bacteria</taxon>
        <taxon>Pseudomonadati</taxon>
        <taxon>Bacteroidota</taxon>
        <taxon>Saprospiria</taxon>
        <taxon>Saprospirales</taxon>
        <taxon>Saprospiraceae</taxon>
        <taxon>Aureispira</taxon>
    </lineage>
</organism>
<comment type="similarity">
    <text evidence="1 7">Belongs to the Lgt family.</text>
</comment>
<protein>
    <recommendedName>
        <fullName evidence="7">Phosphatidylglycerol--prolipoprotein diacylglyceryl transferase</fullName>
        <ecNumber evidence="7">2.5.1.145</ecNumber>
    </recommendedName>
</protein>
<evidence type="ECO:0000313" key="9">
    <source>
        <dbReference type="Proteomes" id="UP001060919"/>
    </source>
</evidence>